<evidence type="ECO:0000256" key="1">
    <source>
        <dbReference type="ARBA" id="ARBA00005336"/>
    </source>
</evidence>
<dbReference type="InterPro" id="IPR017853">
    <property type="entry name" value="GH"/>
</dbReference>
<evidence type="ECO:0000259" key="4">
    <source>
        <dbReference type="Pfam" id="PF00933"/>
    </source>
</evidence>
<name>A0ABY4YZ10_9MICO</name>
<evidence type="ECO:0000256" key="3">
    <source>
        <dbReference type="ARBA" id="ARBA00023295"/>
    </source>
</evidence>
<dbReference type="PANTHER" id="PTHR30480:SF16">
    <property type="entry name" value="GLYCOSIDE HYDROLASE FAMILY 3 DOMAIN PROTEIN"/>
    <property type="match status" value="1"/>
</dbReference>
<dbReference type="RefSeq" id="WP_252594781.1">
    <property type="nucleotide sequence ID" value="NZ_CP099489.1"/>
</dbReference>
<dbReference type="PANTHER" id="PTHR30480">
    <property type="entry name" value="BETA-HEXOSAMINIDASE-RELATED"/>
    <property type="match status" value="1"/>
</dbReference>
<organism evidence="5 6">
    <name type="scientific">Ornithinimicrobium faecis</name>
    <dbReference type="NCBI Taxonomy" id="2934158"/>
    <lineage>
        <taxon>Bacteria</taxon>
        <taxon>Bacillati</taxon>
        <taxon>Actinomycetota</taxon>
        <taxon>Actinomycetes</taxon>
        <taxon>Micrococcales</taxon>
        <taxon>Ornithinimicrobiaceae</taxon>
        <taxon>Ornithinimicrobium</taxon>
    </lineage>
</organism>
<protein>
    <submittedName>
        <fullName evidence="5">Glycoside hydrolase family 3 protein</fullName>
    </submittedName>
</protein>
<sequence>MSELESAARAVLLAGFAGPAVPSWLPRDLDQGLGGVCLYGNNVAPGHDLADLSRKLRDLAPTAVLAVDEEGGDVTRLHATTGSPYAGPSVLGRLDSPSVTRAVAAGIGAELADAGIWLDLAPCADVNSDPLNPVIGTRSFGADPALVARHTVAFVEGLASSGVAASVKHFPGHGDTRTDSHHGLPTVRASREVLVERELVPFQAAVEAGAATVMTSHVVLEALDAHRPATFSPIVLNDVLRADLGFAGVIVTDALNMAGAQDGTGIPGAAVRALVAGADLLCLGPDTGAGASLVPPVVSAITRAVREGVLAEQRLLEAADRVKRLRATWTDRTGAQDLAAASPASTATIDAARAASAQAVDAAVAAITPMPRARVIQLETTSSPAIGSTQWGLPSQLGHQPIRLGPADLATTPTPQGPVLIVVRGVTADEQVWRWVQDVMNSNPEARLAELGWPDPQLQHQDWSQRVIATLGSSTASTDALARALGWSSLGWSS</sequence>
<dbReference type="Pfam" id="PF00933">
    <property type="entry name" value="Glyco_hydro_3"/>
    <property type="match status" value="1"/>
</dbReference>
<dbReference type="PROSITE" id="PS00775">
    <property type="entry name" value="GLYCOSYL_HYDROL_F3"/>
    <property type="match status" value="1"/>
</dbReference>
<evidence type="ECO:0000313" key="5">
    <source>
        <dbReference type="EMBL" id="USQ81357.1"/>
    </source>
</evidence>
<feature type="domain" description="Glycoside hydrolase family 3 N-terminal" evidence="4">
    <location>
        <begin position="30"/>
        <end position="325"/>
    </location>
</feature>
<accession>A0ABY4YZ10</accession>
<dbReference type="InterPro" id="IPR001764">
    <property type="entry name" value="Glyco_hydro_3_N"/>
</dbReference>
<keyword evidence="3" id="KW-0326">Glycosidase</keyword>
<dbReference type="EMBL" id="CP099489">
    <property type="protein sequence ID" value="USQ81357.1"/>
    <property type="molecule type" value="Genomic_DNA"/>
</dbReference>
<reference evidence="5" key="1">
    <citation type="submission" date="2022-06" db="EMBL/GenBank/DDBJ databases">
        <title>Ornithinimicrobium HY1793.</title>
        <authorList>
            <person name="Huang Y."/>
        </authorList>
    </citation>
    <scope>NUCLEOTIDE SEQUENCE</scope>
    <source>
        <strain evidence="5">HY1793</strain>
    </source>
</reference>
<gene>
    <name evidence="5" type="ORF">NF556_06835</name>
</gene>
<keyword evidence="6" id="KW-1185">Reference proteome</keyword>
<dbReference type="InterPro" id="IPR050226">
    <property type="entry name" value="NagZ_Beta-hexosaminidase"/>
</dbReference>
<dbReference type="InterPro" id="IPR036962">
    <property type="entry name" value="Glyco_hydro_3_N_sf"/>
</dbReference>
<dbReference type="Gene3D" id="3.20.20.300">
    <property type="entry name" value="Glycoside hydrolase, family 3, N-terminal domain"/>
    <property type="match status" value="1"/>
</dbReference>
<dbReference type="SUPFAM" id="SSF51445">
    <property type="entry name" value="(Trans)glycosidases"/>
    <property type="match status" value="1"/>
</dbReference>
<dbReference type="Proteomes" id="UP001056455">
    <property type="component" value="Chromosome"/>
</dbReference>
<comment type="similarity">
    <text evidence="1">Belongs to the glycosyl hydrolase 3 family.</text>
</comment>
<evidence type="ECO:0000313" key="6">
    <source>
        <dbReference type="Proteomes" id="UP001056455"/>
    </source>
</evidence>
<keyword evidence="2 5" id="KW-0378">Hydrolase</keyword>
<dbReference type="InterPro" id="IPR019800">
    <property type="entry name" value="Glyco_hydro_3_AS"/>
</dbReference>
<evidence type="ECO:0000256" key="2">
    <source>
        <dbReference type="ARBA" id="ARBA00022801"/>
    </source>
</evidence>
<dbReference type="GO" id="GO:0016787">
    <property type="term" value="F:hydrolase activity"/>
    <property type="evidence" value="ECO:0007669"/>
    <property type="project" value="UniProtKB-KW"/>
</dbReference>
<proteinExistence type="inferred from homology"/>